<dbReference type="EMBL" id="CP026995">
    <property type="protein sequence ID" value="QLH07265.1"/>
    <property type="molecule type" value="Genomic_DNA"/>
</dbReference>
<dbReference type="KEGG" id="nue:C5F50_09375"/>
<dbReference type="AlphaFoldDB" id="A0A7D5RGV7"/>
<organism evidence="2 3">
    <name type="scientific">Nitrosopumilus ureiphilus</name>
    <dbReference type="NCBI Taxonomy" id="1470067"/>
    <lineage>
        <taxon>Archaea</taxon>
        <taxon>Nitrososphaerota</taxon>
        <taxon>Nitrososphaeria</taxon>
        <taxon>Nitrosopumilales</taxon>
        <taxon>Nitrosopumilaceae</taxon>
        <taxon>Nitrosopumilus</taxon>
    </lineage>
</organism>
<dbReference type="RefSeq" id="WP_179371138.1">
    <property type="nucleotide sequence ID" value="NZ_CP026995.1"/>
</dbReference>
<evidence type="ECO:0000256" key="1">
    <source>
        <dbReference type="SAM" id="MobiDB-lite"/>
    </source>
</evidence>
<accession>A0A7D5RGV7</accession>
<reference evidence="2 3" key="1">
    <citation type="submission" date="2018-02" db="EMBL/GenBank/DDBJ databases">
        <title>Complete genome of Nitrosopumilus ureaphilus PS0.</title>
        <authorList>
            <person name="Qin W."/>
            <person name="Zheng Y."/>
            <person name="Stahl D.A."/>
        </authorList>
    </citation>
    <scope>NUCLEOTIDE SEQUENCE [LARGE SCALE GENOMIC DNA]</scope>
    <source>
        <strain evidence="2 3">PS0</strain>
    </source>
</reference>
<evidence type="ECO:0000313" key="3">
    <source>
        <dbReference type="Proteomes" id="UP000509478"/>
    </source>
</evidence>
<sequence>MKFNLEKIRISGLDKLAEPHNEIFKYNMRVRKPMTYGTVGTVGTIKIQTPESEKIETPTQGWDSHNHKRLRKQL</sequence>
<proteinExistence type="predicted"/>
<evidence type="ECO:0000313" key="2">
    <source>
        <dbReference type="EMBL" id="QLH07265.1"/>
    </source>
</evidence>
<dbReference type="Proteomes" id="UP000509478">
    <property type="component" value="Chromosome"/>
</dbReference>
<dbReference type="GeneID" id="56068316"/>
<name>A0A7D5RGV7_9ARCH</name>
<keyword evidence="3" id="KW-1185">Reference proteome</keyword>
<gene>
    <name evidence="2" type="ORF">C5F50_09375</name>
</gene>
<protein>
    <submittedName>
        <fullName evidence="2">Uncharacterized protein</fullName>
    </submittedName>
</protein>
<feature type="region of interest" description="Disordered" evidence="1">
    <location>
        <begin position="49"/>
        <end position="74"/>
    </location>
</feature>